<sequence length="272" mass="30999">MKLFGNDAVYRDGCFYRFDFGYRNVPGAQLHAEAHSMILRGVQRCMMPINAPYSDANMWEVWRYDPRPVRHEDGSVKVGTILSIEHQRRLRVTNDTPAAATTLAVIRFPRQQQLHGAVMCGLPSPMWLVEVDRQYEAGWVLSRRVADVDKEAATYRDEWKAQESAKKERRVHTPKPTSAMLNRSGENEVIEGLAVVLGGKVVEQYLNPLHVRAKLRMVNFFEGWPHIAEVSRWVGAEHSDDKHREEGERSYRQMQAFHGASRADAKKAAAGS</sequence>
<dbReference type="Proteomes" id="UP001645859">
    <property type="component" value="Unassembled WGS sequence"/>
</dbReference>
<feature type="compositionally biased region" description="Basic and acidic residues" evidence="1">
    <location>
        <begin position="237"/>
        <end position="251"/>
    </location>
</feature>
<protein>
    <submittedName>
        <fullName evidence="2">Uncharacterized protein</fullName>
    </submittedName>
</protein>
<name>A0ABS1SGG6_9MICO</name>
<organism evidence="2 3">
    <name type="scientific">Leucobacter chromiireducens subsp. solipictus</name>
    <dbReference type="NCBI Taxonomy" id="398235"/>
    <lineage>
        <taxon>Bacteria</taxon>
        <taxon>Bacillati</taxon>
        <taxon>Actinomycetota</taxon>
        <taxon>Actinomycetes</taxon>
        <taxon>Micrococcales</taxon>
        <taxon>Microbacteriaceae</taxon>
        <taxon>Leucobacter</taxon>
    </lineage>
</organism>
<accession>A0ABS1SGG6</accession>
<gene>
    <name evidence="2" type="ORF">D3230_10115</name>
</gene>
<feature type="compositionally biased region" description="Basic and acidic residues" evidence="1">
    <location>
        <begin position="261"/>
        <end position="272"/>
    </location>
</feature>
<keyword evidence="3" id="KW-1185">Reference proteome</keyword>
<evidence type="ECO:0000313" key="3">
    <source>
        <dbReference type="Proteomes" id="UP001645859"/>
    </source>
</evidence>
<evidence type="ECO:0000256" key="1">
    <source>
        <dbReference type="SAM" id="MobiDB-lite"/>
    </source>
</evidence>
<comment type="caution">
    <text evidence="2">The sequence shown here is derived from an EMBL/GenBank/DDBJ whole genome shotgun (WGS) entry which is preliminary data.</text>
</comment>
<proteinExistence type="predicted"/>
<dbReference type="EMBL" id="QYAC01000005">
    <property type="protein sequence ID" value="MBL3679639.1"/>
    <property type="molecule type" value="Genomic_DNA"/>
</dbReference>
<feature type="region of interest" description="Disordered" evidence="1">
    <location>
        <begin position="237"/>
        <end position="272"/>
    </location>
</feature>
<evidence type="ECO:0000313" key="2">
    <source>
        <dbReference type="EMBL" id="MBL3679639.1"/>
    </source>
</evidence>
<reference evidence="2 3" key="1">
    <citation type="submission" date="2018-09" db="EMBL/GenBank/DDBJ databases">
        <title>Comparative genomics of Leucobacter spp.</title>
        <authorList>
            <person name="Reis A.C."/>
            <person name="Kolvenbach B.A."/>
            <person name="Corvini P.F.X."/>
            <person name="Nunes O.C."/>
        </authorList>
    </citation>
    <scope>NUCLEOTIDE SEQUENCE [LARGE SCALE GENOMIC DNA]</scope>
    <source>
        <strain evidence="2 3">TAN 31504</strain>
    </source>
</reference>